<keyword evidence="2" id="KW-1133">Transmembrane helix</keyword>
<protein>
    <submittedName>
        <fullName evidence="3">Uncharacterized protein</fullName>
    </submittedName>
</protein>
<dbReference type="GeneID" id="77731532"/>
<feature type="region of interest" description="Disordered" evidence="1">
    <location>
        <begin position="1"/>
        <end position="20"/>
    </location>
</feature>
<evidence type="ECO:0000256" key="2">
    <source>
        <dbReference type="SAM" id="Phobius"/>
    </source>
</evidence>
<sequence>MSPDPSTGGNARRIVMNPPDSFLQSAAAQAAIEAGKQAPVQANGPIAFAQGGQAVMMPNGNSNGGSSSGGGGADKGGSGGGDVGVLGSASPAMGMGVNTPDQKGLDPAVMQSIQQQLASGAIAPSPEKTGAAASAITPNSKASPTAPAPSASPTAATATAAASASANPSGIASVDPSASALPSPILATDPSASISPSASADAASSGTPFIRSPAFILLMVFSALILLGMIATALSWFFRWKGKGSSRSRRDVEADDLSDIVRNFESRRGSYGTGASAGSYGDDMEKRSSLLAEEMGRGAPFLHSGTAMAGDGMEDVDLGDEGLPRMPAATMPSEDAMLMMGMGGMGSPRLPDQFGTGRLEVRNRAQSDFGDEVVGYGDKFRTMPAQKSWSNERGLSNLGAGWMRNKSTTSLPSSTGELPSPFHDAASSDSHSESSGSTAVSRHGSLKNKWDRSASTESAMTLGEAELGSTGAGAPQSSTWATNLRTSLLAAISGPRAIPDDDKFTRPVLPQYLSRSSTHRSGLSRNSTTSREGVSSNTFGRAGGAGLVITEEDDEDRCSLAPSARRDIEAALLGAEGVSRSSSSASSMIGARKGSVAPLDIKKSGGSGERWKRYARSSKGSEKGRDEESLV</sequence>
<feature type="compositionally biased region" description="Polar residues" evidence="1">
    <location>
        <begin position="513"/>
        <end position="539"/>
    </location>
</feature>
<accession>A0AA38HAF4</accession>
<proteinExistence type="predicted"/>
<dbReference type="AlphaFoldDB" id="A0AA38HAF4"/>
<feature type="region of interest" description="Disordered" evidence="1">
    <location>
        <begin position="511"/>
        <end position="559"/>
    </location>
</feature>
<feature type="region of interest" description="Disordered" evidence="1">
    <location>
        <begin position="53"/>
        <end position="154"/>
    </location>
</feature>
<comment type="caution">
    <text evidence="3">The sequence shown here is derived from an EMBL/GenBank/DDBJ whole genome shotgun (WGS) entry which is preliminary data.</text>
</comment>
<dbReference type="RefSeq" id="XP_052947075.1">
    <property type="nucleotide sequence ID" value="XM_053092327.1"/>
</dbReference>
<dbReference type="Proteomes" id="UP001164286">
    <property type="component" value="Unassembled WGS sequence"/>
</dbReference>
<feature type="compositionally biased region" description="Polar residues" evidence="1">
    <location>
        <begin position="385"/>
        <end position="394"/>
    </location>
</feature>
<evidence type="ECO:0000313" key="4">
    <source>
        <dbReference type="Proteomes" id="UP001164286"/>
    </source>
</evidence>
<evidence type="ECO:0000313" key="3">
    <source>
        <dbReference type="EMBL" id="KAI9637298.1"/>
    </source>
</evidence>
<keyword evidence="2" id="KW-0812">Transmembrane</keyword>
<reference evidence="3" key="1">
    <citation type="journal article" date="2022" name="G3 (Bethesda)">
        <title>High quality genome of the basidiomycete yeast Dioszegia hungarica PDD-24b-2 isolated from cloud water.</title>
        <authorList>
            <person name="Jarrige D."/>
            <person name="Haridas S."/>
            <person name="Bleykasten-Grosshans C."/>
            <person name="Joly M."/>
            <person name="Nadalig T."/>
            <person name="Sancelme M."/>
            <person name="Vuilleumier S."/>
            <person name="Grigoriev I.V."/>
            <person name="Amato P."/>
            <person name="Bringel F."/>
        </authorList>
    </citation>
    <scope>NUCLEOTIDE SEQUENCE</scope>
    <source>
        <strain evidence="3">PDD-24b-2</strain>
    </source>
</reference>
<feature type="compositionally biased region" description="Gly residues" evidence="1">
    <location>
        <begin position="62"/>
        <end position="84"/>
    </location>
</feature>
<gene>
    <name evidence="3" type="ORF">MKK02DRAFT_43222</name>
</gene>
<feature type="compositionally biased region" description="Basic and acidic residues" evidence="1">
    <location>
        <begin position="619"/>
        <end position="631"/>
    </location>
</feature>
<keyword evidence="4" id="KW-1185">Reference proteome</keyword>
<feature type="compositionally biased region" description="Low complexity" evidence="1">
    <location>
        <begin position="137"/>
        <end position="154"/>
    </location>
</feature>
<dbReference type="EMBL" id="JAKWFO010000004">
    <property type="protein sequence ID" value="KAI9637298.1"/>
    <property type="molecule type" value="Genomic_DNA"/>
</dbReference>
<keyword evidence="2" id="KW-0472">Membrane</keyword>
<feature type="compositionally biased region" description="Polar residues" evidence="1">
    <location>
        <begin position="405"/>
        <end position="417"/>
    </location>
</feature>
<feature type="region of interest" description="Disordered" evidence="1">
    <location>
        <begin position="385"/>
        <end position="457"/>
    </location>
</feature>
<name>A0AA38HAF4_9TREE</name>
<evidence type="ECO:0000256" key="1">
    <source>
        <dbReference type="SAM" id="MobiDB-lite"/>
    </source>
</evidence>
<feature type="transmembrane region" description="Helical" evidence="2">
    <location>
        <begin position="214"/>
        <end position="238"/>
    </location>
</feature>
<feature type="region of interest" description="Disordered" evidence="1">
    <location>
        <begin position="575"/>
        <end position="631"/>
    </location>
</feature>
<feature type="compositionally biased region" description="Low complexity" evidence="1">
    <location>
        <begin position="419"/>
        <end position="437"/>
    </location>
</feature>
<organism evidence="3 4">
    <name type="scientific">Dioszegia hungarica</name>
    <dbReference type="NCBI Taxonomy" id="4972"/>
    <lineage>
        <taxon>Eukaryota</taxon>
        <taxon>Fungi</taxon>
        <taxon>Dikarya</taxon>
        <taxon>Basidiomycota</taxon>
        <taxon>Agaricomycotina</taxon>
        <taxon>Tremellomycetes</taxon>
        <taxon>Tremellales</taxon>
        <taxon>Bulleribasidiaceae</taxon>
        <taxon>Dioszegia</taxon>
    </lineage>
</organism>